<evidence type="ECO:0000313" key="7">
    <source>
        <dbReference type="Proteomes" id="UP001652623"/>
    </source>
</evidence>
<dbReference type="InterPro" id="IPR017930">
    <property type="entry name" value="Myb_dom"/>
</dbReference>
<protein>
    <submittedName>
        <fullName evidence="8">Transcription factor MYB1-like</fullName>
    </submittedName>
</protein>
<feature type="domain" description="HTH myb-type" evidence="6">
    <location>
        <begin position="62"/>
        <end position="116"/>
    </location>
</feature>
<gene>
    <name evidence="8" type="primary">LOC112492470</name>
</gene>
<reference evidence="8" key="1">
    <citation type="submission" date="2025-08" db="UniProtKB">
        <authorList>
            <consortium name="RefSeq"/>
        </authorList>
    </citation>
    <scope>IDENTIFICATION</scope>
    <source>
        <tissue evidence="8">Seedling</tissue>
    </source>
</reference>
<name>A0ABM3ISM0_ZIZJJ</name>
<dbReference type="SUPFAM" id="SSF46689">
    <property type="entry name" value="Homeodomain-like"/>
    <property type="match status" value="1"/>
</dbReference>
<feature type="domain" description="HTH myb-type" evidence="6">
    <location>
        <begin position="9"/>
        <end position="61"/>
    </location>
</feature>
<feature type="region of interest" description="Disordered" evidence="4">
    <location>
        <begin position="119"/>
        <end position="159"/>
    </location>
</feature>
<feature type="domain" description="Myb-like" evidence="5">
    <location>
        <begin position="62"/>
        <end position="112"/>
    </location>
</feature>
<evidence type="ECO:0000256" key="4">
    <source>
        <dbReference type="SAM" id="MobiDB-lite"/>
    </source>
</evidence>
<dbReference type="PANTHER" id="PTHR47999">
    <property type="entry name" value="TRANSCRIPTION FACTOR MYB8-RELATED-RELATED"/>
    <property type="match status" value="1"/>
</dbReference>
<evidence type="ECO:0000259" key="6">
    <source>
        <dbReference type="PROSITE" id="PS51294"/>
    </source>
</evidence>
<dbReference type="Gene3D" id="1.10.10.60">
    <property type="entry name" value="Homeodomain-like"/>
    <property type="match status" value="2"/>
</dbReference>
<dbReference type="GeneID" id="112492470"/>
<evidence type="ECO:0000256" key="3">
    <source>
        <dbReference type="ARBA" id="ARBA00023242"/>
    </source>
</evidence>
<comment type="subcellular location">
    <subcellularLocation>
        <location evidence="1">Nucleus</location>
    </subcellularLocation>
</comment>
<evidence type="ECO:0000256" key="1">
    <source>
        <dbReference type="ARBA" id="ARBA00004123"/>
    </source>
</evidence>
<proteinExistence type="predicted"/>
<keyword evidence="3" id="KW-0539">Nucleus</keyword>
<dbReference type="SMART" id="SM00717">
    <property type="entry name" value="SANT"/>
    <property type="match status" value="2"/>
</dbReference>
<organism evidence="7 8">
    <name type="scientific">Ziziphus jujuba</name>
    <name type="common">Chinese jujube</name>
    <name type="synonym">Ziziphus sativa</name>
    <dbReference type="NCBI Taxonomy" id="326968"/>
    <lineage>
        <taxon>Eukaryota</taxon>
        <taxon>Viridiplantae</taxon>
        <taxon>Streptophyta</taxon>
        <taxon>Embryophyta</taxon>
        <taxon>Tracheophyta</taxon>
        <taxon>Spermatophyta</taxon>
        <taxon>Magnoliopsida</taxon>
        <taxon>eudicotyledons</taxon>
        <taxon>Gunneridae</taxon>
        <taxon>Pentapetalae</taxon>
        <taxon>rosids</taxon>
        <taxon>fabids</taxon>
        <taxon>Rosales</taxon>
        <taxon>Rhamnaceae</taxon>
        <taxon>Paliureae</taxon>
        <taxon>Ziziphus</taxon>
    </lineage>
</organism>
<feature type="domain" description="Myb-like" evidence="5">
    <location>
        <begin position="9"/>
        <end position="61"/>
    </location>
</feature>
<evidence type="ECO:0000313" key="8">
    <source>
        <dbReference type="RefSeq" id="XP_048334695.2"/>
    </source>
</evidence>
<keyword evidence="7" id="KW-1185">Reference proteome</keyword>
<dbReference type="InterPro" id="IPR015495">
    <property type="entry name" value="Myb_TF_plants"/>
</dbReference>
<dbReference type="InterPro" id="IPR001005">
    <property type="entry name" value="SANT/Myb"/>
</dbReference>
<evidence type="ECO:0000259" key="5">
    <source>
        <dbReference type="PROSITE" id="PS50090"/>
    </source>
</evidence>
<dbReference type="PANTHER" id="PTHR47999:SF96">
    <property type="entry name" value="TRANSCRIPTION REPRESSOR MYB6-LIKE"/>
    <property type="match status" value="1"/>
</dbReference>
<sequence>MGRRPCCAKQGLNRGAWSANEDDILVNYIQTHGEGKWRDLPQKAGLKRCGKSCRLRWLNYLRPDIKRGNISAEEEDLIVRLHKLLGNRWSLIAGRLPGRTDNEIKNYWNTNLSRKLFQAKKVQDSSKQHGNLKKIATMKNSSKSNGPEELNPEKLTESQQHHVIHTKAFRCKKVVMPRLLADADDDQMVDKNIVLGSASGTPSSLGVDNSNSSDFLNDFDINDLLFSDLELKSELCEAKESKNNYDDVKYRNNDFVDGCFDFSVDETMFDSDHCLMDETLIRSEIWGDTFEANEIGTSDSNAFSPFLNLLD</sequence>
<keyword evidence="2" id="KW-0238">DNA-binding</keyword>
<dbReference type="Pfam" id="PF00249">
    <property type="entry name" value="Myb_DNA-binding"/>
    <property type="match status" value="2"/>
</dbReference>
<accession>A0ABM3ISM0</accession>
<dbReference type="PROSITE" id="PS51294">
    <property type="entry name" value="HTH_MYB"/>
    <property type="match status" value="2"/>
</dbReference>
<dbReference type="PROSITE" id="PS50090">
    <property type="entry name" value="MYB_LIKE"/>
    <property type="match status" value="2"/>
</dbReference>
<evidence type="ECO:0000256" key="2">
    <source>
        <dbReference type="ARBA" id="ARBA00023125"/>
    </source>
</evidence>
<dbReference type="Proteomes" id="UP001652623">
    <property type="component" value="Chromosome 7"/>
</dbReference>
<dbReference type="RefSeq" id="XP_048334695.2">
    <property type="nucleotide sequence ID" value="XM_048478738.2"/>
</dbReference>
<dbReference type="InterPro" id="IPR009057">
    <property type="entry name" value="Homeodomain-like_sf"/>
</dbReference>
<dbReference type="CDD" id="cd00167">
    <property type="entry name" value="SANT"/>
    <property type="match status" value="2"/>
</dbReference>